<dbReference type="InterPro" id="IPR003848">
    <property type="entry name" value="DUF218"/>
</dbReference>
<reference evidence="3 4" key="1">
    <citation type="journal article" date="2016" name="Environ. Microbiol.">
        <title>Genomic resolution of a cold subsurface aquifer community provides metabolic insights for novel microbes adapted to high CO concentrations.</title>
        <authorList>
            <person name="Probst A.J."/>
            <person name="Castelle C.J."/>
            <person name="Singh A."/>
            <person name="Brown C.T."/>
            <person name="Anantharaman K."/>
            <person name="Sharon I."/>
            <person name="Hug L.A."/>
            <person name="Burstein D."/>
            <person name="Emerson J.B."/>
            <person name="Thomas B.C."/>
            <person name="Banfield J.F."/>
        </authorList>
    </citation>
    <scope>NUCLEOTIDE SEQUENCE [LARGE SCALE GENOMIC DNA]</scope>
    <source>
        <strain evidence="3">CG2_30_54_11</strain>
    </source>
</reference>
<dbReference type="InterPro" id="IPR051599">
    <property type="entry name" value="Cell_Envelope_Assoc"/>
</dbReference>
<name>A0A1J5J084_9BACT</name>
<keyword evidence="1" id="KW-1133">Transmembrane helix</keyword>
<evidence type="ECO:0000256" key="1">
    <source>
        <dbReference type="SAM" id="Phobius"/>
    </source>
</evidence>
<comment type="caution">
    <text evidence="3">The sequence shown here is derived from an EMBL/GenBank/DDBJ whole genome shotgun (WGS) entry which is preliminary data.</text>
</comment>
<dbReference type="Proteomes" id="UP000183245">
    <property type="component" value="Unassembled WGS sequence"/>
</dbReference>
<proteinExistence type="predicted"/>
<accession>A0A1J5J084</accession>
<evidence type="ECO:0000313" key="4">
    <source>
        <dbReference type="Proteomes" id="UP000183245"/>
    </source>
</evidence>
<dbReference type="AlphaFoldDB" id="A0A1J5J084"/>
<keyword evidence="1" id="KW-0472">Membrane</keyword>
<protein>
    <recommendedName>
        <fullName evidence="2">DUF218 domain-containing protein</fullName>
    </recommendedName>
</protein>
<dbReference type="PANTHER" id="PTHR30336">
    <property type="entry name" value="INNER MEMBRANE PROTEIN, PROBABLE PERMEASE"/>
    <property type="match status" value="1"/>
</dbReference>
<dbReference type="Pfam" id="PF02698">
    <property type="entry name" value="DUF218"/>
    <property type="match status" value="1"/>
</dbReference>
<feature type="transmembrane region" description="Helical" evidence="1">
    <location>
        <begin position="15"/>
        <end position="36"/>
    </location>
</feature>
<gene>
    <name evidence="3" type="ORF">AUK40_04380</name>
</gene>
<dbReference type="STRING" id="1817892.AUK40_04380"/>
<feature type="domain" description="DUF218" evidence="2">
    <location>
        <begin position="54"/>
        <end position="179"/>
    </location>
</feature>
<keyword evidence="1" id="KW-0812">Transmembrane</keyword>
<evidence type="ECO:0000313" key="3">
    <source>
        <dbReference type="EMBL" id="OIP96904.1"/>
    </source>
</evidence>
<organism evidence="3 4">
    <name type="scientific">Candidatus Wirthbacteria bacterium CG2_30_54_11</name>
    <dbReference type="NCBI Taxonomy" id="1817892"/>
    <lineage>
        <taxon>Bacteria</taxon>
        <taxon>Candidatus Wirthbacteria</taxon>
    </lineage>
</organism>
<dbReference type="PANTHER" id="PTHR30336:SF6">
    <property type="entry name" value="INTEGRAL MEMBRANE PROTEIN"/>
    <property type="match status" value="1"/>
</dbReference>
<dbReference type="CDD" id="cd06259">
    <property type="entry name" value="YdcF-like"/>
    <property type="match status" value="1"/>
</dbReference>
<dbReference type="GO" id="GO:0005886">
    <property type="term" value="C:plasma membrane"/>
    <property type="evidence" value="ECO:0007669"/>
    <property type="project" value="TreeGrafter"/>
</dbReference>
<sequence length="221" mass="24697">MTSASNSSASYLRRFLPIVLMLGGCLIVLCSVLYLWTNSQGRANIREQIEAGYDVAIVFGAGLTRSRTPSPVLTDRINAAVTLYDEGKVSKILMSGDNRFVDYNEPEAMRVLALKLGVPDEDIVLDYAGRRTYDTCYRAHEIFGLERAVLVTNDFHLPRALFTCRTMGIDAIGYASDVRIYSSEWEWELREIPATLVAWWESVVTKPEPILGPVLPISISQ</sequence>
<evidence type="ECO:0000259" key="2">
    <source>
        <dbReference type="Pfam" id="PF02698"/>
    </source>
</evidence>
<dbReference type="EMBL" id="MNZT01000076">
    <property type="protein sequence ID" value="OIP96904.1"/>
    <property type="molecule type" value="Genomic_DNA"/>
</dbReference>